<protein>
    <recommendedName>
        <fullName evidence="3">YEATS domain-containing protein</fullName>
    </recommendedName>
</protein>
<dbReference type="KEGG" id="erc:Ecym_8318"/>
<dbReference type="GO" id="GO:0000785">
    <property type="term" value="C:chromatin"/>
    <property type="evidence" value="ECO:0007669"/>
    <property type="project" value="EnsemblFungi"/>
</dbReference>
<name>G8JXM2_ERECY</name>
<evidence type="ECO:0000259" key="3">
    <source>
        <dbReference type="PROSITE" id="PS51037"/>
    </source>
</evidence>
<feature type="domain" description="YEATS" evidence="3">
    <location>
        <begin position="2"/>
        <end position="135"/>
    </location>
</feature>
<dbReference type="AlphaFoldDB" id="G8JXM2"/>
<dbReference type="OMA" id="DAYIVEY"/>
<dbReference type="OrthoDB" id="1741717at2759"/>
<evidence type="ECO:0000256" key="1">
    <source>
        <dbReference type="ARBA" id="ARBA00023242"/>
    </source>
</evidence>
<dbReference type="GO" id="GO:0000781">
    <property type="term" value="C:chromosome, telomeric region"/>
    <property type="evidence" value="ECO:0007669"/>
    <property type="project" value="GOC"/>
</dbReference>
<proteinExistence type="predicted"/>
<dbReference type="eggNOG" id="KOG3149">
    <property type="taxonomic scope" value="Eukaryota"/>
</dbReference>
<evidence type="ECO:0000256" key="2">
    <source>
        <dbReference type="PROSITE-ProRule" id="PRU00376"/>
    </source>
</evidence>
<gene>
    <name evidence="4" type="ordered locus">Ecym_8318</name>
</gene>
<dbReference type="PIRSF" id="PIRSF016551">
    <property type="entry name" value="SAS5/TFIID_14"/>
    <property type="match status" value="1"/>
</dbReference>
<dbReference type="HOGENOM" id="CLU_078004_0_0_1"/>
<dbReference type="PROSITE" id="PS51037">
    <property type="entry name" value="YEATS"/>
    <property type="match status" value="1"/>
</dbReference>
<dbReference type="GO" id="GO:0004402">
    <property type="term" value="F:histone acetyltransferase activity"/>
    <property type="evidence" value="ECO:0007669"/>
    <property type="project" value="EnsemblFungi"/>
</dbReference>
<dbReference type="InterPro" id="IPR038704">
    <property type="entry name" value="YEAST_sf"/>
</dbReference>
<dbReference type="FunCoup" id="G8JXM2">
    <property type="interactions" value="41"/>
</dbReference>
<evidence type="ECO:0000313" key="4">
    <source>
        <dbReference type="EMBL" id="AET41596.1"/>
    </source>
</evidence>
<dbReference type="EMBL" id="CP002504">
    <property type="protein sequence ID" value="AET41596.1"/>
    <property type="molecule type" value="Genomic_DNA"/>
</dbReference>
<dbReference type="Pfam" id="PF03366">
    <property type="entry name" value="YEATS"/>
    <property type="match status" value="1"/>
</dbReference>
<reference evidence="5" key="1">
    <citation type="journal article" date="2012" name="G3 (Bethesda)">
        <title>Pichia sorbitophila, an interspecies yeast hybrid reveals early steps of genome resolution following polyploidization.</title>
        <authorList>
            <person name="Leh Louis V."/>
            <person name="Despons L."/>
            <person name="Friedrich A."/>
            <person name="Martin T."/>
            <person name="Durrens P."/>
            <person name="Casaregola S."/>
            <person name="Neuveglise C."/>
            <person name="Fairhead C."/>
            <person name="Marck C."/>
            <person name="Cruz J.A."/>
            <person name="Straub M.L."/>
            <person name="Kugler V."/>
            <person name="Sacerdot C."/>
            <person name="Uzunov Z."/>
            <person name="Thierry A."/>
            <person name="Weiss S."/>
            <person name="Bleykasten C."/>
            <person name="De Montigny J."/>
            <person name="Jacques N."/>
            <person name="Jung P."/>
            <person name="Lemaire M."/>
            <person name="Mallet S."/>
            <person name="Morel G."/>
            <person name="Richard G.F."/>
            <person name="Sarkar A."/>
            <person name="Savel G."/>
            <person name="Schacherer J."/>
            <person name="Seret M.L."/>
            <person name="Talla E."/>
            <person name="Samson G."/>
            <person name="Jubin C."/>
            <person name="Poulain J."/>
            <person name="Vacherie B."/>
            <person name="Barbe V."/>
            <person name="Pelletier E."/>
            <person name="Sherman D.J."/>
            <person name="Westhof E."/>
            <person name="Weissenbach J."/>
            <person name="Baret P.V."/>
            <person name="Wincker P."/>
            <person name="Gaillardin C."/>
            <person name="Dujon B."/>
            <person name="Souciet J.L."/>
        </authorList>
    </citation>
    <scope>NUCLEOTIDE SEQUENCE [LARGE SCALE GENOMIC DNA]</scope>
    <source>
        <strain evidence="5">CBS 270.75 / DBVPG 7215 / KCTC 17166 / NRRL Y-17582</strain>
    </source>
</reference>
<sequence>MEIPTVERVVRVKTQQVIIPEIPLIDGLPIRRWAVEIWVLNESGEEIEADLFESCTYILHPSFEQPKRKVRLVPFRLDEQGWGQFEMKIVARFIKDGGKVVFKHDLVFDQAAYASDFKIRVPYHIEELREVLLQSGPVLQFNYEDQESHPIRIKIPQIVNSLAVANEETINKVLRAIVSYPGVKEALLKRRSRSEEFVLHLGQLPNTVLETIYNITQRQ</sequence>
<comment type="subcellular location">
    <subcellularLocation>
        <location evidence="2">Nucleus</location>
    </subcellularLocation>
</comment>
<evidence type="ECO:0000313" key="5">
    <source>
        <dbReference type="Proteomes" id="UP000006790"/>
    </source>
</evidence>
<dbReference type="GO" id="GO:0005634">
    <property type="term" value="C:nucleus"/>
    <property type="evidence" value="ECO:0007669"/>
    <property type="project" value="UniProtKB-SubCell"/>
</dbReference>
<dbReference type="InParanoid" id="G8JXM2"/>
<keyword evidence="5" id="KW-1185">Reference proteome</keyword>
<accession>G8JXM2</accession>
<dbReference type="RefSeq" id="XP_003648413.1">
    <property type="nucleotide sequence ID" value="XM_003648365.1"/>
</dbReference>
<dbReference type="Gene3D" id="2.60.40.1970">
    <property type="entry name" value="YEATS domain"/>
    <property type="match status" value="1"/>
</dbReference>
<dbReference type="GO" id="GO:0031509">
    <property type="term" value="P:subtelomeric heterochromatin formation"/>
    <property type="evidence" value="ECO:0007669"/>
    <property type="project" value="EnsemblFungi"/>
</dbReference>
<dbReference type="Proteomes" id="UP000006790">
    <property type="component" value="Chromosome 8"/>
</dbReference>
<dbReference type="InterPro" id="IPR016665">
    <property type="entry name" value="Sas5/TAF14"/>
</dbReference>
<dbReference type="STRING" id="931890.G8JXM2"/>
<organism evidence="4 5">
    <name type="scientific">Eremothecium cymbalariae (strain CBS 270.75 / DBVPG 7215 / KCTC 17166 / NRRL Y-17582)</name>
    <name type="common">Yeast</name>
    <dbReference type="NCBI Taxonomy" id="931890"/>
    <lineage>
        <taxon>Eukaryota</taxon>
        <taxon>Fungi</taxon>
        <taxon>Dikarya</taxon>
        <taxon>Ascomycota</taxon>
        <taxon>Saccharomycotina</taxon>
        <taxon>Saccharomycetes</taxon>
        <taxon>Saccharomycetales</taxon>
        <taxon>Saccharomycetaceae</taxon>
        <taxon>Eremothecium</taxon>
    </lineage>
</organism>
<keyword evidence="1 2" id="KW-0539">Nucleus</keyword>
<dbReference type="GeneID" id="11472745"/>
<dbReference type="GO" id="GO:0033255">
    <property type="term" value="C:SAS acetyltransferase complex"/>
    <property type="evidence" value="ECO:0007669"/>
    <property type="project" value="EnsemblFungi"/>
</dbReference>
<dbReference type="CDD" id="cd16905">
    <property type="entry name" value="YEATS_Taf14_like"/>
    <property type="match status" value="1"/>
</dbReference>
<dbReference type="InterPro" id="IPR055129">
    <property type="entry name" value="YEATS_dom"/>
</dbReference>